<feature type="compositionally biased region" description="Basic and acidic residues" evidence="8">
    <location>
        <begin position="208"/>
        <end position="224"/>
    </location>
</feature>
<sequence>MCLCAKGSSIADSKTYTNSEATLTIDGSGSDDLQADWKLIKGICKPAAGSLSPVSLMAATKAAVGTIASRTINGGKTTHILGNAHGNSSGGCDATAIDGGNKGQCVYYGRDAGTNITYRIAWASNLENAASLPDEAADKKSRAVDLMSKLKLLNETLAALSIASRQPKPPTTAPASDINSQNNKLTKIECAKLTTKATCTEARCKWTSTDRSDGDFCKPKDREGQTNTAGAGEGAAGAAASAGCARHGSDKAACENNKTGDKQNCALMKGREGEDEH</sequence>
<evidence type="ECO:0000256" key="7">
    <source>
        <dbReference type="ARBA" id="ARBA00023288"/>
    </source>
</evidence>
<comment type="subcellular location">
    <subcellularLocation>
        <location evidence="2">Cell membrane</location>
        <topology evidence="2">Lipid-anchor</topology>
        <topology evidence="2">GPI-anchor</topology>
    </subcellularLocation>
</comment>
<reference evidence="10" key="1">
    <citation type="submission" date="2018-09" db="EMBL/GenBank/DDBJ databases">
        <title>whole genome sequence of T. equiperdum IVM-t1 strain.</title>
        <authorList>
            <person name="Suganuma K."/>
        </authorList>
    </citation>
    <scope>NUCLEOTIDE SEQUENCE [LARGE SCALE GENOMIC DNA]</scope>
    <source>
        <strain evidence="10">IVM-t1</strain>
    </source>
</reference>
<organism evidence="10">
    <name type="scientific">Trypanosoma brucei equiperdum</name>
    <dbReference type="NCBI Taxonomy" id="630700"/>
    <lineage>
        <taxon>Eukaryota</taxon>
        <taxon>Discoba</taxon>
        <taxon>Euglenozoa</taxon>
        <taxon>Kinetoplastea</taxon>
        <taxon>Metakinetoplastina</taxon>
        <taxon>Trypanosomatida</taxon>
        <taxon>Trypanosomatidae</taxon>
        <taxon>Trypanosoma</taxon>
    </lineage>
</organism>
<evidence type="ECO:0000256" key="1">
    <source>
        <dbReference type="ARBA" id="ARBA00002523"/>
    </source>
</evidence>
<dbReference type="GO" id="GO:0005886">
    <property type="term" value="C:plasma membrane"/>
    <property type="evidence" value="ECO:0007669"/>
    <property type="project" value="UniProtKB-SubCell"/>
</dbReference>
<dbReference type="Pfam" id="PF10659">
    <property type="entry name" value="Trypan_glycop_C"/>
    <property type="match status" value="1"/>
</dbReference>
<evidence type="ECO:0000256" key="6">
    <source>
        <dbReference type="ARBA" id="ARBA00023180"/>
    </source>
</evidence>
<feature type="compositionally biased region" description="Basic and acidic residues" evidence="8">
    <location>
        <begin position="247"/>
        <end position="261"/>
    </location>
</feature>
<feature type="region of interest" description="Disordered" evidence="8">
    <location>
        <begin position="208"/>
        <end position="277"/>
    </location>
</feature>
<evidence type="ECO:0000313" key="10">
    <source>
        <dbReference type="EMBL" id="RHW70153.1"/>
    </source>
</evidence>
<dbReference type="AlphaFoldDB" id="A0A3L6L0L6"/>
<keyword evidence="3" id="KW-1003">Cell membrane</keyword>
<comment type="caution">
    <text evidence="10">The sequence shown here is derived from an EMBL/GenBank/DDBJ whole genome shotgun (WGS) entry which is preliminary data.</text>
</comment>
<evidence type="ECO:0000256" key="3">
    <source>
        <dbReference type="ARBA" id="ARBA00022475"/>
    </source>
</evidence>
<accession>A0A3L6L0L6</accession>
<dbReference type="InterPro" id="IPR019609">
    <property type="entry name" value="Variant_surf_glycoprt_trypan_C"/>
</dbReference>
<keyword evidence="7" id="KW-0449">Lipoprotein</keyword>
<evidence type="ECO:0000259" key="9">
    <source>
        <dbReference type="Pfam" id="PF10659"/>
    </source>
</evidence>
<protein>
    <submittedName>
        <fullName evidence="10">Trypanosome variant surface glycoprotein C-terminal domain containing protein</fullName>
    </submittedName>
</protein>
<dbReference type="EMBL" id="QSBY01000009">
    <property type="protein sequence ID" value="RHW70153.1"/>
    <property type="molecule type" value="Genomic_DNA"/>
</dbReference>
<keyword evidence="6" id="KW-0325">Glycoprotein</keyword>
<evidence type="ECO:0000256" key="8">
    <source>
        <dbReference type="SAM" id="MobiDB-lite"/>
    </source>
</evidence>
<feature type="compositionally biased region" description="Low complexity" evidence="8">
    <location>
        <begin position="236"/>
        <end position="245"/>
    </location>
</feature>
<evidence type="ECO:0000256" key="5">
    <source>
        <dbReference type="ARBA" id="ARBA00023136"/>
    </source>
</evidence>
<evidence type="ECO:0000256" key="4">
    <source>
        <dbReference type="ARBA" id="ARBA00022622"/>
    </source>
</evidence>
<proteinExistence type="predicted"/>
<keyword evidence="5" id="KW-0472">Membrane</keyword>
<name>A0A3L6L0L6_9TRYP</name>
<gene>
    <name evidence="10" type="ORF">DPX39_090106700</name>
</gene>
<dbReference type="Proteomes" id="UP000266743">
    <property type="component" value="Chromosome 9"/>
</dbReference>
<keyword evidence="4" id="KW-0336">GPI-anchor</keyword>
<evidence type="ECO:0000256" key="2">
    <source>
        <dbReference type="ARBA" id="ARBA00004609"/>
    </source>
</evidence>
<feature type="domain" description="Trypanosome variant surface glycoprotein C-terminal" evidence="9">
    <location>
        <begin position="190"/>
        <end position="268"/>
    </location>
</feature>
<dbReference type="GO" id="GO:0098552">
    <property type="term" value="C:side of membrane"/>
    <property type="evidence" value="ECO:0007669"/>
    <property type="project" value="UniProtKB-KW"/>
</dbReference>
<comment type="function">
    <text evidence="1">VSG forms a coat on the surface of the parasite. The trypanosome evades the immune response of the host by expressing a series of antigenically distinct VSGs from an estimated 1000 VSG genes.</text>
</comment>